<dbReference type="AlphaFoldDB" id="A0A9P7YMH7"/>
<protein>
    <submittedName>
        <fullName evidence="2">Uncharacterized protein</fullName>
    </submittedName>
</protein>
<evidence type="ECO:0000313" key="2">
    <source>
        <dbReference type="EMBL" id="KAG9236305.1"/>
    </source>
</evidence>
<evidence type="ECO:0000313" key="3">
    <source>
        <dbReference type="Proteomes" id="UP000824998"/>
    </source>
</evidence>
<gene>
    <name evidence="2" type="ORF">BJ875DRAFT_234190</name>
</gene>
<reference evidence="2" key="1">
    <citation type="journal article" date="2021" name="IMA Fungus">
        <title>Genomic characterization of three marine fungi, including Emericellopsis atlantica sp. nov. with signatures of a generalist lifestyle and marine biomass degradation.</title>
        <authorList>
            <person name="Hagestad O.C."/>
            <person name="Hou L."/>
            <person name="Andersen J.H."/>
            <person name="Hansen E.H."/>
            <person name="Altermark B."/>
            <person name="Li C."/>
            <person name="Kuhnert E."/>
            <person name="Cox R.J."/>
            <person name="Crous P.W."/>
            <person name="Spatafora J.W."/>
            <person name="Lail K."/>
            <person name="Amirebrahimi M."/>
            <person name="Lipzen A."/>
            <person name="Pangilinan J."/>
            <person name="Andreopoulos W."/>
            <person name="Hayes R.D."/>
            <person name="Ng V."/>
            <person name="Grigoriev I.V."/>
            <person name="Jackson S.A."/>
            <person name="Sutton T.D.S."/>
            <person name="Dobson A.D.W."/>
            <person name="Rama T."/>
        </authorList>
    </citation>
    <scope>NUCLEOTIDE SEQUENCE</scope>
    <source>
        <strain evidence="2">TRa018bII</strain>
    </source>
</reference>
<keyword evidence="1" id="KW-0812">Transmembrane</keyword>
<name>A0A9P7YMH7_9HELO</name>
<keyword evidence="1" id="KW-1133">Transmembrane helix</keyword>
<proteinExistence type="predicted"/>
<keyword evidence="3" id="KW-1185">Reference proteome</keyword>
<accession>A0A9P7YMH7</accession>
<dbReference type="Proteomes" id="UP000824998">
    <property type="component" value="Unassembled WGS sequence"/>
</dbReference>
<sequence>MQGSAAAVGRNFQSTVLCRAFTMCVDKSLDAEGKPSWRPCSYGIHPDSRVATTHRRGTDRRVFCPLQYSTSVKTLGPAPPLSRPFVQIALQHMYMPGKNRAPSVLYCTVLYCTYLSPTLLYIVLFAPRDPFEQIASTVFSFLLSDVGNLLMIPGLAPSYNLRR</sequence>
<dbReference type="EMBL" id="MU251410">
    <property type="protein sequence ID" value="KAG9236305.1"/>
    <property type="molecule type" value="Genomic_DNA"/>
</dbReference>
<feature type="transmembrane region" description="Helical" evidence="1">
    <location>
        <begin position="138"/>
        <end position="156"/>
    </location>
</feature>
<keyword evidence="1" id="KW-0472">Membrane</keyword>
<comment type="caution">
    <text evidence="2">The sequence shown here is derived from an EMBL/GenBank/DDBJ whole genome shotgun (WGS) entry which is preliminary data.</text>
</comment>
<evidence type="ECO:0000256" key="1">
    <source>
        <dbReference type="SAM" id="Phobius"/>
    </source>
</evidence>
<organism evidence="2 3">
    <name type="scientific">Amylocarpus encephaloides</name>
    <dbReference type="NCBI Taxonomy" id="45428"/>
    <lineage>
        <taxon>Eukaryota</taxon>
        <taxon>Fungi</taxon>
        <taxon>Dikarya</taxon>
        <taxon>Ascomycota</taxon>
        <taxon>Pezizomycotina</taxon>
        <taxon>Leotiomycetes</taxon>
        <taxon>Helotiales</taxon>
        <taxon>Helotiales incertae sedis</taxon>
        <taxon>Amylocarpus</taxon>
    </lineage>
</organism>
<feature type="transmembrane region" description="Helical" evidence="1">
    <location>
        <begin position="103"/>
        <end position="126"/>
    </location>
</feature>